<proteinExistence type="predicted"/>
<keyword evidence="4" id="KW-1185">Reference proteome</keyword>
<feature type="region of interest" description="Disordered" evidence="1">
    <location>
        <begin position="47"/>
        <end position="71"/>
    </location>
</feature>
<sequence>MRLNLYKHAVFYALIITFIMLTINSGCIFGQARVTNFGGSIQEGLPHRINRELPPGGNPSPAADPNSHVHH</sequence>
<evidence type="ECO:0000256" key="2">
    <source>
        <dbReference type="SAM" id="Phobius"/>
    </source>
</evidence>
<dbReference type="EMBL" id="CACTIH010009304">
    <property type="protein sequence ID" value="CAA3029353.1"/>
    <property type="molecule type" value="Genomic_DNA"/>
</dbReference>
<reference evidence="3 4" key="1">
    <citation type="submission" date="2019-12" db="EMBL/GenBank/DDBJ databases">
        <authorList>
            <person name="Alioto T."/>
            <person name="Alioto T."/>
            <person name="Gomez Garrido J."/>
        </authorList>
    </citation>
    <scope>NUCLEOTIDE SEQUENCE [LARGE SCALE GENOMIC DNA]</scope>
</reference>
<accession>A0A8S0VI51</accession>
<protein>
    <submittedName>
        <fullName evidence="3">Uncharacterized protein</fullName>
    </submittedName>
</protein>
<evidence type="ECO:0000256" key="1">
    <source>
        <dbReference type="SAM" id="MobiDB-lite"/>
    </source>
</evidence>
<name>A0A8S0VI51_OLEEU</name>
<feature type="transmembrane region" description="Helical" evidence="2">
    <location>
        <begin position="9"/>
        <end position="32"/>
    </location>
</feature>
<evidence type="ECO:0000313" key="3">
    <source>
        <dbReference type="EMBL" id="CAA3029353.1"/>
    </source>
</evidence>
<keyword evidence="2" id="KW-1133">Transmembrane helix</keyword>
<comment type="caution">
    <text evidence="3">The sequence shown here is derived from an EMBL/GenBank/DDBJ whole genome shotgun (WGS) entry which is preliminary data.</text>
</comment>
<keyword evidence="2" id="KW-0472">Membrane</keyword>
<evidence type="ECO:0000313" key="4">
    <source>
        <dbReference type="Proteomes" id="UP000594638"/>
    </source>
</evidence>
<organism evidence="3 4">
    <name type="scientific">Olea europaea subsp. europaea</name>
    <dbReference type="NCBI Taxonomy" id="158383"/>
    <lineage>
        <taxon>Eukaryota</taxon>
        <taxon>Viridiplantae</taxon>
        <taxon>Streptophyta</taxon>
        <taxon>Embryophyta</taxon>
        <taxon>Tracheophyta</taxon>
        <taxon>Spermatophyta</taxon>
        <taxon>Magnoliopsida</taxon>
        <taxon>eudicotyledons</taxon>
        <taxon>Gunneridae</taxon>
        <taxon>Pentapetalae</taxon>
        <taxon>asterids</taxon>
        <taxon>lamiids</taxon>
        <taxon>Lamiales</taxon>
        <taxon>Oleaceae</taxon>
        <taxon>Oleeae</taxon>
        <taxon>Olea</taxon>
    </lineage>
</organism>
<gene>
    <name evidence="3" type="ORF">OLEA9_A014162</name>
</gene>
<dbReference type="Proteomes" id="UP000594638">
    <property type="component" value="Unassembled WGS sequence"/>
</dbReference>
<keyword evidence="2" id="KW-0812">Transmembrane</keyword>
<dbReference type="Gramene" id="OE9A014162T1">
    <property type="protein sequence ID" value="OE9A014162C1"/>
    <property type="gene ID" value="OE9A014162"/>
</dbReference>
<dbReference type="AlphaFoldDB" id="A0A8S0VI51"/>